<name>A0A553UWV1_9DEIO</name>
<sequence>MKKTTLLLTALVLGLGSSALAVDDNDNLSGIKLCVDDDSFTAGIGGMEATSGKVAQGLYDYFVAQTAAKKIKIDELGAKTCSDYAVALDFGATTGTPRAWYGSINVYDSTSYFSPKATDTYKQPVSVWSSAYYGVLQNNDGLSDFLTSQGKSIIDEFLKAYVSVN</sequence>
<evidence type="ECO:0000256" key="1">
    <source>
        <dbReference type="SAM" id="SignalP"/>
    </source>
</evidence>
<dbReference type="Proteomes" id="UP000316092">
    <property type="component" value="Unassembled WGS sequence"/>
</dbReference>
<dbReference type="EMBL" id="VKDB01000010">
    <property type="protein sequence ID" value="TSA84669.1"/>
    <property type="molecule type" value="Genomic_DNA"/>
</dbReference>
<comment type="caution">
    <text evidence="2">The sequence shown here is derived from an EMBL/GenBank/DDBJ whole genome shotgun (WGS) entry which is preliminary data.</text>
</comment>
<protein>
    <submittedName>
        <fullName evidence="2">Uncharacterized protein</fullName>
    </submittedName>
</protein>
<keyword evidence="3" id="KW-1185">Reference proteome</keyword>
<keyword evidence="1" id="KW-0732">Signal</keyword>
<feature type="signal peptide" evidence="1">
    <location>
        <begin position="1"/>
        <end position="21"/>
    </location>
</feature>
<accession>A0A553UWV1</accession>
<organism evidence="2 3">
    <name type="scientific">Deinococcus detaillensis</name>
    <dbReference type="NCBI Taxonomy" id="2592048"/>
    <lineage>
        <taxon>Bacteria</taxon>
        <taxon>Thermotogati</taxon>
        <taxon>Deinococcota</taxon>
        <taxon>Deinococci</taxon>
        <taxon>Deinococcales</taxon>
        <taxon>Deinococcaceae</taxon>
        <taxon>Deinococcus</taxon>
    </lineage>
</organism>
<dbReference type="OrthoDB" id="68722at2"/>
<feature type="chain" id="PRO_5022009009" evidence="1">
    <location>
        <begin position="22"/>
        <end position="165"/>
    </location>
</feature>
<evidence type="ECO:0000313" key="3">
    <source>
        <dbReference type="Proteomes" id="UP000316092"/>
    </source>
</evidence>
<reference evidence="2 3" key="1">
    <citation type="submission" date="2019-07" db="EMBL/GenBank/DDBJ databases">
        <title>Deinococcus detaillus sp. nov., isolated from humus soil in Antarctica.</title>
        <authorList>
            <person name="Zhang K."/>
        </authorList>
    </citation>
    <scope>NUCLEOTIDE SEQUENCE [LARGE SCALE GENOMIC DNA]</scope>
    <source>
        <strain evidence="2 3">H1</strain>
    </source>
</reference>
<gene>
    <name evidence="2" type="ORF">FNU79_10575</name>
</gene>
<dbReference type="AlphaFoldDB" id="A0A553UWV1"/>
<evidence type="ECO:0000313" key="2">
    <source>
        <dbReference type="EMBL" id="TSA84669.1"/>
    </source>
</evidence>
<proteinExistence type="predicted"/>